<proteinExistence type="predicted"/>
<sequence>MCMILRLQKDKAEIEMDLRQFKRFSEKKMEHDHQHEILALESLLYKRKQSIQAHTCETQAYKHRMMSYGVAEFDFDRKKNILSRNTNMLDNHFKYDLAPYI</sequence>
<comment type="subcellular location">
    <subcellularLocation>
        <location evidence="1">Membrane</location>
    </subcellularLocation>
</comment>
<evidence type="ECO:0000313" key="6">
    <source>
        <dbReference type="EMBL" id="CAH8361869.1"/>
    </source>
</evidence>
<dbReference type="PANTHER" id="PTHR31422:SF0">
    <property type="entry name" value="MYOSIN-BINDING PROTEIN 7"/>
    <property type="match status" value="1"/>
</dbReference>
<keyword evidence="2" id="KW-0812">Transmembrane</keyword>
<evidence type="ECO:0000259" key="5">
    <source>
        <dbReference type="PROSITE" id="PS51775"/>
    </source>
</evidence>
<keyword evidence="4" id="KW-0472">Membrane</keyword>
<keyword evidence="3" id="KW-1133">Transmembrane helix</keyword>
<organism evidence="6 7">
    <name type="scientific">Eruca vesicaria subsp. sativa</name>
    <name type="common">Garden rocket</name>
    <name type="synonym">Eruca sativa</name>
    <dbReference type="NCBI Taxonomy" id="29727"/>
    <lineage>
        <taxon>Eukaryota</taxon>
        <taxon>Viridiplantae</taxon>
        <taxon>Streptophyta</taxon>
        <taxon>Embryophyta</taxon>
        <taxon>Tracheophyta</taxon>
        <taxon>Spermatophyta</taxon>
        <taxon>Magnoliopsida</taxon>
        <taxon>eudicotyledons</taxon>
        <taxon>Gunneridae</taxon>
        <taxon>Pentapetalae</taxon>
        <taxon>rosids</taxon>
        <taxon>malvids</taxon>
        <taxon>Brassicales</taxon>
        <taxon>Brassicaceae</taxon>
        <taxon>Brassiceae</taxon>
        <taxon>Eruca</taxon>
    </lineage>
</organism>
<evidence type="ECO:0000256" key="1">
    <source>
        <dbReference type="ARBA" id="ARBA00004370"/>
    </source>
</evidence>
<dbReference type="PROSITE" id="PS51775">
    <property type="entry name" value="GTD_BINDING"/>
    <property type="match status" value="1"/>
</dbReference>
<gene>
    <name evidence="6" type="ORF">ERUC_LOCUS27625</name>
</gene>
<evidence type="ECO:0000256" key="2">
    <source>
        <dbReference type="ARBA" id="ARBA00022692"/>
    </source>
</evidence>
<dbReference type="Pfam" id="PF04576">
    <property type="entry name" value="Zein-binding"/>
    <property type="match status" value="1"/>
</dbReference>
<reference evidence="6 7" key="1">
    <citation type="submission" date="2022-03" db="EMBL/GenBank/DDBJ databases">
        <authorList>
            <person name="Macdonald S."/>
            <person name="Ahmed S."/>
            <person name="Newling K."/>
        </authorList>
    </citation>
    <scope>NUCLEOTIDE SEQUENCE [LARGE SCALE GENOMIC DNA]</scope>
</reference>
<dbReference type="GO" id="GO:0016020">
    <property type="term" value="C:membrane"/>
    <property type="evidence" value="ECO:0007669"/>
    <property type="project" value="UniProtKB-SubCell"/>
</dbReference>
<dbReference type="Proteomes" id="UP001642260">
    <property type="component" value="Unassembled WGS sequence"/>
</dbReference>
<name>A0ABC8KV41_ERUVS</name>
<evidence type="ECO:0000256" key="3">
    <source>
        <dbReference type="ARBA" id="ARBA00022989"/>
    </source>
</evidence>
<feature type="domain" description="GTD-binding" evidence="5">
    <location>
        <begin position="1"/>
        <end position="62"/>
    </location>
</feature>
<evidence type="ECO:0000313" key="7">
    <source>
        <dbReference type="Proteomes" id="UP001642260"/>
    </source>
</evidence>
<evidence type="ECO:0000256" key="4">
    <source>
        <dbReference type="ARBA" id="ARBA00023136"/>
    </source>
</evidence>
<protein>
    <recommendedName>
        <fullName evidence="5">GTD-binding domain-containing protein</fullName>
    </recommendedName>
</protein>
<comment type="caution">
    <text evidence="6">The sequence shown here is derived from an EMBL/GenBank/DDBJ whole genome shotgun (WGS) entry which is preliminary data.</text>
</comment>
<dbReference type="InterPro" id="IPR007656">
    <property type="entry name" value="GTD-bd"/>
</dbReference>
<dbReference type="GO" id="GO:0080115">
    <property type="term" value="F:myosin XI tail binding"/>
    <property type="evidence" value="ECO:0007669"/>
    <property type="project" value="UniProtKB-ARBA"/>
</dbReference>
<dbReference type="EMBL" id="CAKOAT010318487">
    <property type="protein sequence ID" value="CAH8361869.1"/>
    <property type="molecule type" value="Genomic_DNA"/>
</dbReference>
<keyword evidence="7" id="KW-1185">Reference proteome</keyword>
<accession>A0ABC8KV41</accession>
<dbReference type="AlphaFoldDB" id="A0ABC8KV41"/>
<dbReference type="PANTHER" id="PTHR31422">
    <property type="entry name" value="BNAANNG28530D PROTEIN"/>
    <property type="match status" value="1"/>
</dbReference>